<sequence length="354" mass="38948">MIDVICALLIIFIIHTSISCCKRRDEGDDDATTSISPIPSLPKASAEIPSLKLKTCIDDDMIEINPTQADEEENPELVGKVWEEAGEIEAMEPAKAPMKEVAPAKTSEKEPAKTSEKEPVTAVEAKTLTEKEERKPLEDVEKKKDEVEGPAPPPKPKKKEPKSMWDVMKRLEETQPDLIDYTSIRAPPNVMEMMEQKHDAVKAGSLGDLLNQLVKAKKDREKNIKPAPENAPAANVRLELPRSPAPTPPTQQPKEILETPRGPTPPRPLASKGFMSWNKSGSQKTSGTQKAKSEPIPKKPTEQKNKASSKVAKRNQEAKKKSSVKPDKKGGGSMKLPKSGSSKKLKKKSARKKK</sequence>
<evidence type="ECO:0000256" key="1">
    <source>
        <dbReference type="SAM" id="MobiDB-lite"/>
    </source>
</evidence>
<reference evidence="3 4" key="1">
    <citation type="submission" date="2019-10" db="EMBL/GenBank/DDBJ databases">
        <title>Assembly and Annotation for the nematode Trichostrongylus colubriformis.</title>
        <authorList>
            <person name="Martin J."/>
        </authorList>
    </citation>
    <scope>NUCLEOTIDE SEQUENCE [LARGE SCALE GENOMIC DNA]</scope>
    <source>
        <strain evidence="3">G859</strain>
        <tissue evidence="3">Whole worm</tissue>
    </source>
</reference>
<keyword evidence="2" id="KW-0732">Signal</keyword>
<feature type="compositionally biased region" description="Polar residues" evidence="1">
    <location>
        <begin position="277"/>
        <end position="290"/>
    </location>
</feature>
<feature type="signal peptide" evidence="2">
    <location>
        <begin position="1"/>
        <end position="21"/>
    </location>
</feature>
<protein>
    <submittedName>
        <fullName evidence="3">Uncharacterized protein</fullName>
    </submittedName>
</protein>
<dbReference type="Proteomes" id="UP001331761">
    <property type="component" value="Unassembled WGS sequence"/>
</dbReference>
<feature type="region of interest" description="Disordered" evidence="1">
    <location>
        <begin position="24"/>
        <end position="43"/>
    </location>
</feature>
<organism evidence="3 4">
    <name type="scientific">Trichostrongylus colubriformis</name>
    <name type="common">Black scour worm</name>
    <dbReference type="NCBI Taxonomy" id="6319"/>
    <lineage>
        <taxon>Eukaryota</taxon>
        <taxon>Metazoa</taxon>
        <taxon>Ecdysozoa</taxon>
        <taxon>Nematoda</taxon>
        <taxon>Chromadorea</taxon>
        <taxon>Rhabditida</taxon>
        <taxon>Rhabditina</taxon>
        <taxon>Rhabditomorpha</taxon>
        <taxon>Strongyloidea</taxon>
        <taxon>Trichostrongylidae</taxon>
        <taxon>Trichostrongylus</taxon>
    </lineage>
</organism>
<evidence type="ECO:0000313" key="3">
    <source>
        <dbReference type="EMBL" id="KAK5973989.1"/>
    </source>
</evidence>
<gene>
    <name evidence="3" type="ORF">GCK32_020430</name>
</gene>
<feature type="compositionally biased region" description="Basic and acidic residues" evidence="1">
    <location>
        <begin position="106"/>
        <end position="119"/>
    </location>
</feature>
<feature type="region of interest" description="Disordered" evidence="1">
    <location>
        <begin position="90"/>
        <end position="165"/>
    </location>
</feature>
<evidence type="ECO:0000313" key="4">
    <source>
        <dbReference type="Proteomes" id="UP001331761"/>
    </source>
</evidence>
<name>A0AAN8FD45_TRICO</name>
<dbReference type="EMBL" id="WIXE01014827">
    <property type="protein sequence ID" value="KAK5973989.1"/>
    <property type="molecule type" value="Genomic_DNA"/>
</dbReference>
<accession>A0AAN8FD45</accession>
<feature type="compositionally biased region" description="Basic and acidic residues" evidence="1">
    <location>
        <begin position="314"/>
        <end position="330"/>
    </location>
</feature>
<feature type="chain" id="PRO_5042893276" evidence="2">
    <location>
        <begin position="22"/>
        <end position="354"/>
    </location>
</feature>
<feature type="compositionally biased region" description="Basic and acidic residues" evidence="1">
    <location>
        <begin position="291"/>
        <end position="305"/>
    </location>
</feature>
<comment type="caution">
    <text evidence="3">The sequence shown here is derived from an EMBL/GenBank/DDBJ whole genome shotgun (WGS) entry which is preliminary data.</text>
</comment>
<feature type="compositionally biased region" description="Basic residues" evidence="1">
    <location>
        <begin position="341"/>
        <end position="354"/>
    </location>
</feature>
<proteinExistence type="predicted"/>
<dbReference type="AlphaFoldDB" id="A0AAN8FD45"/>
<feature type="compositionally biased region" description="Basic and acidic residues" evidence="1">
    <location>
        <begin position="127"/>
        <end position="147"/>
    </location>
</feature>
<evidence type="ECO:0000256" key="2">
    <source>
        <dbReference type="SAM" id="SignalP"/>
    </source>
</evidence>
<feature type="region of interest" description="Disordered" evidence="1">
    <location>
        <begin position="212"/>
        <end position="354"/>
    </location>
</feature>
<keyword evidence="4" id="KW-1185">Reference proteome</keyword>